<dbReference type="Proteomes" id="UP000324897">
    <property type="component" value="Chromosome 6"/>
</dbReference>
<reference evidence="3 4" key="1">
    <citation type="journal article" date="2019" name="Sci. Rep.">
        <title>A high-quality genome of Eragrostis curvula grass provides insights into Poaceae evolution and supports new strategies to enhance forage quality.</title>
        <authorList>
            <person name="Carballo J."/>
            <person name="Santos B.A.C.M."/>
            <person name="Zappacosta D."/>
            <person name="Garbus I."/>
            <person name="Selva J.P."/>
            <person name="Gallo C.A."/>
            <person name="Diaz A."/>
            <person name="Albertini E."/>
            <person name="Caccamo M."/>
            <person name="Echenique V."/>
        </authorList>
    </citation>
    <scope>NUCLEOTIDE SEQUENCE [LARGE SCALE GENOMIC DNA]</scope>
    <source>
        <strain evidence="4">cv. Victoria</strain>
        <tissue evidence="3">Leaf</tissue>
    </source>
</reference>
<feature type="region of interest" description="Disordered" evidence="1">
    <location>
        <begin position="1"/>
        <end position="55"/>
    </location>
</feature>
<dbReference type="InterPro" id="IPR046533">
    <property type="entry name" value="DUF6598"/>
</dbReference>
<accession>A0A5J9WVD3</accession>
<dbReference type="EMBL" id="RWGY01000002">
    <property type="protein sequence ID" value="TVU51230.1"/>
    <property type="molecule type" value="Genomic_DNA"/>
</dbReference>
<organism evidence="3 4">
    <name type="scientific">Eragrostis curvula</name>
    <name type="common">weeping love grass</name>
    <dbReference type="NCBI Taxonomy" id="38414"/>
    <lineage>
        <taxon>Eukaryota</taxon>
        <taxon>Viridiplantae</taxon>
        <taxon>Streptophyta</taxon>
        <taxon>Embryophyta</taxon>
        <taxon>Tracheophyta</taxon>
        <taxon>Spermatophyta</taxon>
        <taxon>Magnoliopsida</taxon>
        <taxon>Liliopsida</taxon>
        <taxon>Poales</taxon>
        <taxon>Poaceae</taxon>
        <taxon>PACMAD clade</taxon>
        <taxon>Chloridoideae</taxon>
        <taxon>Eragrostideae</taxon>
        <taxon>Eragrostidinae</taxon>
        <taxon>Eragrostis</taxon>
    </lineage>
</organism>
<protein>
    <recommendedName>
        <fullName evidence="2">DUF6598 domain-containing protein</fullName>
    </recommendedName>
</protein>
<evidence type="ECO:0000313" key="3">
    <source>
        <dbReference type="EMBL" id="TVU51230.1"/>
    </source>
</evidence>
<name>A0A5J9WVD3_9POAL</name>
<feature type="compositionally biased region" description="Polar residues" evidence="1">
    <location>
        <begin position="1"/>
        <end position="10"/>
    </location>
</feature>
<dbReference type="AlphaFoldDB" id="A0A5J9WVD3"/>
<feature type="domain" description="DUF6598" evidence="2">
    <location>
        <begin position="121"/>
        <end position="307"/>
    </location>
</feature>
<dbReference type="Pfam" id="PF20241">
    <property type="entry name" value="DUF6598"/>
    <property type="match status" value="1"/>
</dbReference>
<proteinExistence type="predicted"/>
<evidence type="ECO:0000259" key="2">
    <source>
        <dbReference type="Pfam" id="PF20241"/>
    </source>
</evidence>
<feature type="compositionally biased region" description="Basic and acidic residues" evidence="1">
    <location>
        <begin position="25"/>
        <end position="37"/>
    </location>
</feature>
<keyword evidence="4" id="KW-1185">Reference proteome</keyword>
<comment type="caution">
    <text evidence="3">The sequence shown here is derived from an EMBL/GenBank/DDBJ whole genome shotgun (WGS) entry which is preliminary data.</text>
</comment>
<feature type="non-terminal residue" evidence="3">
    <location>
        <position position="310"/>
    </location>
</feature>
<dbReference type="Gramene" id="TVU51230">
    <property type="protein sequence ID" value="TVU51230"/>
    <property type="gene ID" value="EJB05_02640"/>
</dbReference>
<feature type="non-terminal residue" evidence="3">
    <location>
        <position position="1"/>
    </location>
</feature>
<dbReference type="PANTHER" id="PTHR33065:SF131">
    <property type="entry name" value="EXPRESSED PROTEIN"/>
    <property type="match status" value="1"/>
</dbReference>
<gene>
    <name evidence="3" type="ORF">EJB05_02640</name>
</gene>
<dbReference type="PANTHER" id="PTHR33065">
    <property type="entry name" value="OS07G0486400 PROTEIN"/>
    <property type="match status" value="1"/>
</dbReference>
<evidence type="ECO:0000313" key="4">
    <source>
        <dbReference type="Proteomes" id="UP000324897"/>
    </source>
</evidence>
<sequence>MVGAGSTSSLGEKPFLGDAIEEATEADRLRNGQERAAEAVIGGDPKRMRANNDDNDGECGADHEYMDEDDWDDDISYLDSYRQDWERLYGKTGSFEDETKIPNMVLTDGPELPLTTYPMDLLQIFSVKVIEIKGALQWPMDVYGHVAVRDSLDHKRIYLFQRKREDCQALASPQASTSSSLTNFDSAFQSSHFTCRPSRAIALIDPVIFEVDLKVKSIGSPFECDDEVLSHHAFCYHSIIYRYDTGFARKQVESTEHSTLEFMFAHLNQAVEATIQIRVDEGSSDFKARVATVTTGIDEEVVLLDSLDRA</sequence>
<evidence type="ECO:0000256" key="1">
    <source>
        <dbReference type="SAM" id="MobiDB-lite"/>
    </source>
</evidence>